<evidence type="ECO:0000259" key="11">
    <source>
        <dbReference type="PROSITE" id="PS52035"/>
    </source>
</evidence>
<keyword evidence="9" id="KW-0482">Metalloprotease</keyword>
<evidence type="ECO:0000313" key="12">
    <source>
        <dbReference type="EnsemblMetazoa" id="ACUA024525-PA"/>
    </source>
</evidence>
<dbReference type="AlphaFoldDB" id="A0A182MRH7"/>
<dbReference type="PROSITE" id="PS52035">
    <property type="entry name" value="PEPTIDASE_M14"/>
    <property type="match status" value="1"/>
</dbReference>
<dbReference type="GO" id="GO:0008270">
    <property type="term" value="F:zinc ion binding"/>
    <property type="evidence" value="ECO:0007669"/>
    <property type="project" value="InterPro"/>
</dbReference>
<dbReference type="PANTHER" id="PTHR11705">
    <property type="entry name" value="PROTEASE FAMILY M14 CARBOXYPEPTIDASE A,B"/>
    <property type="match status" value="1"/>
</dbReference>
<evidence type="ECO:0000256" key="1">
    <source>
        <dbReference type="ARBA" id="ARBA00001947"/>
    </source>
</evidence>
<evidence type="ECO:0000256" key="7">
    <source>
        <dbReference type="ARBA" id="ARBA00022801"/>
    </source>
</evidence>
<dbReference type="Pfam" id="PF00246">
    <property type="entry name" value="Peptidase_M14"/>
    <property type="match status" value="1"/>
</dbReference>
<name>A0A182MRH7_9DIPT</name>
<evidence type="ECO:0000256" key="8">
    <source>
        <dbReference type="ARBA" id="ARBA00022833"/>
    </source>
</evidence>
<sequence>MNRPVFSLRAEDVDNFNPLDFYLTTDEANTWLEALADRYPEKSTVSTIGKSYEGNNINAITINPDQTRKVILVANLRAREWIAMSSAIYIIHELLRNSNSYPQANNFQWIIVPVPNPDGYEYTKTNDRSWCKNRVPQSYNDYGVDLDRNFAYKWEDSIRFDSNDPAAETFRGTGALSEPETQGITDLLQYHADAYLYVDIQVFGQRIFIPWGYTEELAPNVNLLQSVAEAGASAIYAQSNQAFQVGTPAELEEIAAGSSMDFCNSIGIKASVTLKVSSDTYDLPPENIIPVGQEAFIAVIAMAEKAGES</sequence>
<reference evidence="12" key="2">
    <citation type="submission" date="2020-05" db="UniProtKB">
        <authorList>
            <consortium name="EnsemblMetazoa"/>
        </authorList>
    </citation>
    <scope>IDENTIFICATION</scope>
    <source>
        <strain evidence="12">A-37</strain>
    </source>
</reference>
<evidence type="ECO:0000313" key="13">
    <source>
        <dbReference type="Proteomes" id="UP000075883"/>
    </source>
</evidence>
<dbReference type="SMART" id="SM00631">
    <property type="entry name" value="Zn_pept"/>
    <property type="match status" value="1"/>
</dbReference>
<keyword evidence="4" id="KW-0645">Protease</keyword>
<dbReference type="GO" id="GO:0005615">
    <property type="term" value="C:extracellular space"/>
    <property type="evidence" value="ECO:0007669"/>
    <property type="project" value="TreeGrafter"/>
</dbReference>
<keyword evidence="6" id="KW-0732">Signal</keyword>
<keyword evidence="7" id="KW-0378">Hydrolase</keyword>
<protein>
    <recommendedName>
        <fullName evidence="11">Peptidase M14 domain-containing protein</fullName>
    </recommendedName>
</protein>
<evidence type="ECO:0000256" key="6">
    <source>
        <dbReference type="ARBA" id="ARBA00022729"/>
    </source>
</evidence>
<evidence type="ECO:0000256" key="5">
    <source>
        <dbReference type="ARBA" id="ARBA00022723"/>
    </source>
</evidence>
<dbReference type="VEuPathDB" id="VectorBase:ACUA024525"/>
<organism evidence="12 13">
    <name type="scientific">Anopheles culicifacies</name>
    <dbReference type="NCBI Taxonomy" id="139723"/>
    <lineage>
        <taxon>Eukaryota</taxon>
        <taxon>Metazoa</taxon>
        <taxon>Ecdysozoa</taxon>
        <taxon>Arthropoda</taxon>
        <taxon>Hexapoda</taxon>
        <taxon>Insecta</taxon>
        <taxon>Pterygota</taxon>
        <taxon>Neoptera</taxon>
        <taxon>Endopterygota</taxon>
        <taxon>Diptera</taxon>
        <taxon>Nematocera</taxon>
        <taxon>Culicoidea</taxon>
        <taxon>Culicidae</taxon>
        <taxon>Anophelinae</taxon>
        <taxon>Anopheles</taxon>
        <taxon>culicifacies species complex</taxon>
    </lineage>
</organism>
<dbReference type="PRINTS" id="PR00765">
    <property type="entry name" value="CRBOXYPTASEA"/>
</dbReference>
<evidence type="ECO:0000256" key="4">
    <source>
        <dbReference type="ARBA" id="ARBA00022670"/>
    </source>
</evidence>
<keyword evidence="13" id="KW-1185">Reference proteome</keyword>
<keyword evidence="8" id="KW-0862">Zinc</keyword>
<dbReference type="GO" id="GO:0006508">
    <property type="term" value="P:proteolysis"/>
    <property type="evidence" value="ECO:0007669"/>
    <property type="project" value="UniProtKB-KW"/>
</dbReference>
<accession>A0A182MRH7</accession>
<dbReference type="SUPFAM" id="SSF53187">
    <property type="entry name" value="Zn-dependent exopeptidases"/>
    <property type="match status" value="1"/>
</dbReference>
<dbReference type="InterPro" id="IPR000834">
    <property type="entry name" value="Peptidase_M14"/>
</dbReference>
<reference evidence="13" key="1">
    <citation type="submission" date="2013-09" db="EMBL/GenBank/DDBJ databases">
        <title>The Genome Sequence of Anopheles culicifacies species A.</title>
        <authorList>
            <consortium name="The Broad Institute Genomics Platform"/>
            <person name="Neafsey D.E."/>
            <person name="Besansky N."/>
            <person name="Howell P."/>
            <person name="Walton C."/>
            <person name="Young S.K."/>
            <person name="Zeng Q."/>
            <person name="Gargeya S."/>
            <person name="Fitzgerald M."/>
            <person name="Haas B."/>
            <person name="Abouelleil A."/>
            <person name="Allen A.W."/>
            <person name="Alvarado L."/>
            <person name="Arachchi H.M."/>
            <person name="Berlin A.M."/>
            <person name="Chapman S.B."/>
            <person name="Gainer-Dewar J."/>
            <person name="Goldberg J."/>
            <person name="Griggs A."/>
            <person name="Gujja S."/>
            <person name="Hansen M."/>
            <person name="Howarth C."/>
            <person name="Imamovic A."/>
            <person name="Ireland A."/>
            <person name="Larimer J."/>
            <person name="McCowan C."/>
            <person name="Murphy C."/>
            <person name="Pearson M."/>
            <person name="Poon T.W."/>
            <person name="Priest M."/>
            <person name="Roberts A."/>
            <person name="Saif S."/>
            <person name="Shea T."/>
            <person name="Sisk P."/>
            <person name="Sykes S."/>
            <person name="Wortman J."/>
            <person name="Nusbaum C."/>
            <person name="Birren B."/>
        </authorList>
    </citation>
    <scope>NUCLEOTIDE SEQUENCE [LARGE SCALE GENOMIC DNA]</scope>
    <source>
        <strain evidence="13">A-37</strain>
    </source>
</reference>
<dbReference type="EnsemblMetazoa" id="ACUA024525-RA">
    <property type="protein sequence ID" value="ACUA024525-PA"/>
    <property type="gene ID" value="ACUA024525"/>
</dbReference>
<proteinExistence type="inferred from homology"/>
<feature type="domain" description="Peptidase M14" evidence="11">
    <location>
        <begin position="21"/>
        <end position="306"/>
    </location>
</feature>
<dbReference type="PANTHER" id="PTHR11705:SF140">
    <property type="entry name" value="FI02848P-RELATED"/>
    <property type="match status" value="1"/>
</dbReference>
<evidence type="ECO:0000256" key="10">
    <source>
        <dbReference type="PROSITE-ProRule" id="PRU01379"/>
    </source>
</evidence>
<dbReference type="STRING" id="139723.A0A182MRH7"/>
<comment type="similarity">
    <text evidence="2 10">Belongs to the peptidase M14 family.</text>
</comment>
<keyword evidence="5" id="KW-0479">Metal-binding</keyword>
<dbReference type="GO" id="GO:0004181">
    <property type="term" value="F:metallocarboxypeptidase activity"/>
    <property type="evidence" value="ECO:0007669"/>
    <property type="project" value="InterPro"/>
</dbReference>
<evidence type="ECO:0000256" key="2">
    <source>
        <dbReference type="ARBA" id="ARBA00005988"/>
    </source>
</evidence>
<dbReference type="Proteomes" id="UP000075883">
    <property type="component" value="Unassembled WGS sequence"/>
</dbReference>
<comment type="cofactor">
    <cofactor evidence="1">
        <name>Zn(2+)</name>
        <dbReference type="ChEBI" id="CHEBI:29105"/>
    </cofactor>
</comment>
<evidence type="ECO:0000256" key="3">
    <source>
        <dbReference type="ARBA" id="ARBA00022645"/>
    </source>
</evidence>
<dbReference type="Gene3D" id="3.40.630.10">
    <property type="entry name" value="Zn peptidases"/>
    <property type="match status" value="1"/>
</dbReference>
<dbReference type="EMBL" id="AXCM01002010">
    <property type="status" value="NOT_ANNOTATED_CDS"/>
    <property type="molecule type" value="Genomic_DNA"/>
</dbReference>
<dbReference type="FunFam" id="3.40.630.10:FF:000084">
    <property type="entry name" value="Carboxypeptidase B2"/>
    <property type="match status" value="1"/>
</dbReference>
<keyword evidence="3" id="KW-0121">Carboxypeptidase</keyword>
<comment type="caution">
    <text evidence="10">Lacks conserved residue(s) required for the propagation of feature annotation.</text>
</comment>
<evidence type="ECO:0000256" key="9">
    <source>
        <dbReference type="ARBA" id="ARBA00023049"/>
    </source>
</evidence>